<dbReference type="GO" id="GO:0016987">
    <property type="term" value="F:sigma factor activity"/>
    <property type="evidence" value="ECO:0007669"/>
    <property type="project" value="UniProtKB-KW"/>
</dbReference>
<keyword evidence="8" id="KW-1185">Reference proteome</keyword>
<keyword evidence="4" id="KW-0238">DNA-binding</keyword>
<dbReference type="PANTHER" id="PTHR43133">
    <property type="entry name" value="RNA POLYMERASE ECF-TYPE SIGMA FACTO"/>
    <property type="match status" value="1"/>
</dbReference>
<gene>
    <name evidence="7" type="ORF">Pla52n_33110</name>
</gene>
<dbReference type="SUPFAM" id="SSF88659">
    <property type="entry name" value="Sigma3 and sigma4 domains of RNA polymerase sigma factors"/>
    <property type="match status" value="1"/>
</dbReference>
<keyword evidence="5" id="KW-0804">Transcription</keyword>
<dbReference type="InterPro" id="IPR039425">
    <property type="entry name" value="RNA_pol_sigma-70-like"/>
</dbReference>
<dbReference type="GO" id="GO:0006352">
    <property type="term" value="P:DNA-templated transcription initiation"/>
    <property type="evidence" value="ECO:0007669"/>
    <property type="project" value="InterPro"/>
</dbReference>
<evidence type="ECO:0000259" key="6">
    <source>
        <dbReference type="PROSITE" id="PS00622"/>
    </source>
</evidence>
<dbReference type="Pfam" id="PF07638">
    <property type="entry name" value="Sigma70_ECF"/>
    <property type="match status" value="1"/>
</dbReference>
<sequence>MQIRNGDEYAASLLYQRYAHRLIGLIHSKMNGHVSVGTEPEDIVQSVFRSVFGRMKSDNYDAPEGSTLWSLLAVVAVRKLNKNRTYHRAQRRDIGRNVALDEANEPYDSDDNSPDSFAVCLREAMELLLPIEQTVLLLRMDGYNVEEIAKKTKRAKRTVERSFRNIRVRLSESLLQEEPEHQPADQAS</sequence>
<feature type="domain" description="HTH luxR-type" evidence="6">
    <location>
        <begin position="142"/>
        <end position="169"/>
    </location>
</feature>
<dbReference type="InterPro" id="IPR000792">
    <property type="entry name" value="Tscrpt_reg_LuxR_C"/>
</dbReference>
<evidence type="ECO:0000313" key="7">
    <source>
        <dbReference type="EMBL" id="TWU02261.1"/>
    </source>
</evidence>
<evidence type="ECO:0000256" key="4">
    <source>
        <dbReference type="ARBA" id="ARBA00023125"/>
    </source>
</evidence>
<keyword evidence="2" id="KW-0805">Transcription regulation</keyword>
<comment type="similarity">
    <text evidence="1">Belongs to the sigma-70 factor family. ECF subfamily.</text>
</comment>
<evidence type="ECO:0000256" key="2">
    <source>
        <dbReference type="ARBA" id="ARBA00023015"/>
    </source>
</evidence>
<dbReference type="RefSeq" id="WP_146520628.1">
    <property type="nucleotide sequence ID" value="NZ_CP151726.1"/>
</dbReference>
<dbReference type="InterPro" id="IPR013324">
    <property type="entry name" value="RNA_pol_sigma_r3/r4-like"/>
</dbReference>
<evidence type="ECO:0000256" key="3">
    <source>
        <dbReference type="ARBA" id="ARBA00023082"/>
    </source>
</evidence>
<evidence type="ECO:0000313" key="8">
    <source>
        <dbReference type="Proteomes" id="UP000320176"/>
    </source>
</evidence>
<dbReference type="InterPro" id="IPR036388">
    <property type="entry name" value="WH-like_DNA-bd_sf"/>
</dbReference>
<evidence type="ECO:0000256" key="1">
    <source>
        <dbReference type="ARBA" id="ARBA00010641"/>
    </source>
</evidence>
<dbReference type="Gene3D" id="1.10.1740.10">
    <property type="match status" value="1"/>
</dbReference>
<dbReference type="GO" id="GO:0003677">
    <property type="term" value="F:DNA binding"/>
    <property type="evidence" value="ECO:0007669"/>
    <property type="project" value="UniProtKB-KW"/>
</dbReference>
<keyword evidence="3" id="KW-0731">Sigma factor</keyword>
<dbReference type="EMBL" id="SJPN01000004">
    <property type="protein sequence ID" value="TWU02261.1"/>
    <property type="molecule type" value="Genomic_DNA"/>
</dbReference>
<accession>A0A5C6ARY2</accession>
<dbReference type="PANTHER" id="PTHR43133:SF8">
    <property type="entry name" value="RNA POLYMERASE SIGMA FACTOR HI_1459-RELATED"/>
    <property type="match status" value="1"/>
</dbReference>
<organism evidence="7 8">
    <name type="scientific">Stieleria varia</name>
    <dbReference type="NCBI Taxonomy" id="2528005"/>
    <lineage>
        <taxon>Bacteria</taxon>
        <taxon>Pseudomonadati</taxon>
        <taxon>Planctomycetota</taxon>
        <taxon>Planctomycetia</taxon>
        <taxon>Pirellulales</taxon>
        <taxon>Pirellulaceae</taxon>
        <taxon>Stieleria</taxon>
    </lineage>
</organism>
<comment type="caution">
    <text evidence="7">The sequence shown here is derived from an EMBL/GenBank/DDBJ whole genome shotgun (WGS) entry which is preliminary data.</text>
</comment>
<evidence type="ECO:0000256" key="5">
    <source>
        <dbReference type="ARBA" id="ARBA00023163"/>
    </source>
</evidence>
<name>A0A5C6ARY2_9BACT</name>
<dbReference type="InterPro" id="IPR013325">
    <property type="entry name" value="RNA_pol_sigma_r2"/>
</dbReference>
<proteinExistence type="inferred from homology"/>
<dbReference type="SUPFAM" id="SSF88946">
    <property type="entry name" value="Sigma2 domain of RNA polymerase sigma factors"/>
    <property type="match status" value="1"/>
</dbReference>
<dbReference type="OrthoDB" id="280689at2"/>
<dbReference type="Proteomes" id="UP000320176">
    <property type="component" value="Unassembled WGS sequence"/>
</dbReference>
<dbReference type="AlphaFoldDB" id="A0A5C6ARY2"/>
<protein>
    <submittedName>
        <fullName evidence="7">RNA polymerase sigma factor</fullName>
    </submittedName>
</protein>
<dbReference type="InterPro" id="IPR053812">
    <property type="entry name" value="HTH_Sigma70_ECF-like"/>
</dbReference>
<reference evidence="7 8" key="1">
    <citation type="submission" date="2019-02" db="EMBL/GenBank/DDBJ databases">
        <title>Deep-cultivation of Planctomycetes and their phenomic and genomic characterization uncovers novel biology.</title>
        <authorList>
            <person name="Wiegand S."/>
            <person name="Jogler M."/>
            <person name="Boedeker C."/>
            <person name="Pinto D."/>
            <person name="Vollmers J."/>
            <person name="Rivas-Marin E."/>
            <person name="Kohn T."/>
            <person name="Peeters S.H."/>
            <person name="Heuer A."/>
            <person name="Rast P."/>
            <person name="Oberbeckmann S."/>
            <person name="Bunk B."/>
            <person name="Jeske O."/>
            <person name="Meyerdierks A."/>
            <person name="Storesund J.E."/>
            <person name="Kallscheuer N."/>
            <person name="Luecker S."/>
            <person name="Lage O.M."/>
            <person name="Pohl T."/>
            <person name="Merkel B.J."/>
            <person name="Hornburger P."/>
            <person name="Mueller R.-W."/>
            <person name="Bruemmer F."/>
            <person name="Labrenz M."/>
            <person name="Spormann A.M."/>
            <person name="Op Den Camp H."/>
            <person name="Overmann J."/>
            <person name="Amann R."/>
            <person name="Jetten M.S.M."/>
            <person name="Mascher T."/>
            <person name="Medema M.H."/>
            <person name="Devos D.P."/>
            <person name="Kaster A.-K."/>
            <person name="Ovreas L."/>
            <person name="Rohde M."/>
            <person name="Galperin M.Y."/>
            <person name="Jogler C."/>
        </authorList>
    </citation>
    <scope>NUCLEOTIDE SEQUENCE [LARGE SCALE GENOMIC DNA]</scope>
    <source>
        <strain evidence="7 8">Pla52n</strain>
    </source>
</reference>
<dbReference type="PROSITE" id="PS00622">
    <property type="entry name" value="HTH_LUXR_1"/>
    <property type="match status" value="1"/>
</dbReference>
<dbReference type="Gene3D" id="1.10.10.10">
    <property type="entry name" value="Winged helix-like DNA-binding domain superfamily/Winged helix DNA-binding domain"/>
    <property type="match status" value="1"/>
</dbReference>